<gene>
    <name evidence="5" type="ORF">PENARI_c008G01629</name>
</gene>
<dbReference type="PROSITE" id="PS51349">
    <property type="entry name" value="FMN_HYDROXY_ACID_DH_2"/>
    <property type="match status" value="1"/>
</dbReference>
<dbReference type="PROSITE" id="PS00557">
    <property type="entry name" value="FMN_HYDROXY_ACID_DH_1"/>
    <property type="match status" value="1"/>
</dbReference>
<dbReference type="PANTHER" id="PTHR10578">
    <property type="entry name" value="S -2-HYDROXY-ACID OXIDASE-RELATED"/>
    <property type="match status" value="1"/>
</dbReference>
<evidence type="ECO:0000259" key="4">
    <source>
        <dbReference type="PROSITE" id="PS51349"/>
    </source>
</evidence>
<keyword evidence="2" id="KW-0560">Oxidoreductase</keyword>
<dbReference type="Gene3D" id="3.20.20.70">
    <property type="entry name" value="Aldolase class I"/>
    <property type="match status" value="1"/>
</dbReference>
<dbReference type="InterPro" id="IPR037396">
    <property type="entry name" value="FMN_HAD"/>
</dbReference>
<dbReference type="InterPro" id="IPR037458">
    <property type="entry name" value="L-MDH/L-LDH_FMN-bd"/>
</dbReference>
<feature type="compositionally biased region" description="Acidic residues" evidence="3">
    <location>
        <begin position="240"/>
        <end position="253"/>
    </location>
</feature>
<evidence type="ECO:0000256" key="1">
    <source>
        <dbReference type="ARBA" id="ARBA00001917"/>
    </source>
</evidence>
<dbReference type="GeneID" id="34576052"/>
<dbReference type="SUPFAM" id="SSF55856">
    <property type="entry name" value="Cytochrome b5-like heme/steroid binding domain"/>
    <property type="match status" value="1"/>
</dbReference>
<evidence type="ECO:0000256" key="2">
    <source>
        <dbReference type="ARBA" id="ARBA00023002"/>
    </source>
</evidence>
<dbReference type="CDD" id="cd02922">
    <property type="entry name" value="FCB2_FMN"/>
    <property type="match status" value="1"/>
</dbReference>
<dbReference type="RefSeq" id="XP_022488466.1">
    <property type="nucleotide sequence ID" value="XM_022631318.1"/>
</dbReference>
<dbReference type="InterPro" id="IPR000262">
    <property type="entry name" value="FMN-dep_DH"/>
</dbReference>
<dbReference type="Proteomes" id="UP000177622">
    <property type="component" value="Unassembled WGS sequence"/>
</dbReference>
<dbReference type="InterPro" id="IPR036400">
    <property type="entry name" value="Cyt_B5-like_heme/steroid_sf"/>
</dbReference>
<feature type="domain" description="FMN hydroxy acid dehydrogenase" evidence="4">
    <location>
        <begin position="57"/>
        <end position="420"/>
    </location>
</feature>
<evidence type="ECO:0000256" key="3">
    <source>
        <dbReference type="SAM" id="MobiDB-lite"/>
    </source>
</evidence>
<keyword evidence="6" id="KW-1185">Reference proteome</keyword>
<dbReference type="STRING" id="1835702.A0A1F5LIS8"/>
<accession>A0A1F5LIS8</accession>
<name>A0A1F5LIS8_PENAI</name>
<protein>
    <recommendedName>
        <fullName evidence="4">FMN hydroxy acid dehydrogenase domain-containing protein</fullName>
    </recommendedName>
</protein>
<evidence type="ECO:0000313" key="6">
    <source>
        <dbReference type="Proteomes" id="UP000177622"/>
    </source>
</evidence>
<dbReference type="Pfam" id="PF01070">
    <property type="entry name" value="FMN_dh"/>
    <property type="match status" value="1"/>
</dbReference>
<dbReference type="InterPro" id="IPR008259">
    <property type="entry name" value="FMN_hydac_DH_AS"/>
</dbReference>
<evidence type="ECO:0000313" key="5">
    <source>
        <dbReference type="EMBL" id="OGE53027.1"/>
    </source>
</evidence>
<dbReference type="AlphaFoldDB" id="A0A1F5LIS8"/>
<dbReference type="PANTHER" id="PTHR10578:SF104">
    <property type="entry name" value="CYTOCHROME B2, MITOCHONDRIAL-RELATED"/>
    <property type="match status" value="1"/>
</dbReference>
<dbReference type="EMBL" id="LXJU01000008">
    <property type="protein sequence ID" value="OGE53027.1"/>
    <property type="molecule type" value="Genomic_DNA"/>
</dbReference>
<dbReference type="Gene3D" id="3.10.120.10">
    <property type="entry name" value="Cytochrome b5-like heme/steroid binding domain"/>
    <property type="match status" value="1"/>
</dbReference>
<proteinExistence type="predicted"/>
<dbReference type="SUPFAM" id="SSF51395">
    <property type="entry name" value="FMN-linked oxidoreductases"/>
    <property type="match status" value="1"/>
</dbReference>
<feature type="region of interest" description="Disordered" evidence="3">
    <location>
        <begin position="229"/>
        <end position="260"/>
    </location>
</feature>
<comment type="cofactor">
    <cofactor evidence="1">
        <name>FMN</name>
        <dbReference type="ChEBI" id="CHEBI:58210"/>
    </cofactor>
</comment>
<comment type="caution">
    <text evidence="5">The sequence shown here is derived from an EMBL/GenBank/DDBJ whole genome shotgun (WGS) entry which is preliminary data.</text>
</comment>
<reference evidence="5 6" key="1">
    <citation type="journal article" date="2016" name="Sci. Rep.">
        <title>Penicillium arizonense, a new, genome sequenced fungal species, reveals a high chemical diversity in secreted metabolites.</title>
        <authorList>
            <person name="Grijseels S."/>
            <person name="Nielsen J.C."/>
            <person name="Randelovic M."/>
            <person name="Nielsen J."/>
            <person name="Nielsen K.F."/>
            <person name="Workman M."/>
            <person name="Frisvad J.C."/>
        </authorList>
    </citation>
    <scope>NUCLEOTIDE SEQUENCE [LARGE SCALE GENOMIC DNA]</scope>
    <source>
        <strain evidence="5 6">CBS 141311</strain>
    </source>
</reference>
<dbReference type="InterPro" id="IPR013785">
    <property type="entry name" value="Aldolase_TIM"/>
</dbReference>
<sequence length="463" mass="50547">MLLAHAGRDATEAFESFHQPDVIQKHLNSDSYLGPVIPELTSPEVAKPQLAPGKKTPKLSSIISLSDFEYAASKKLSISSFAFLKSGAEDEYASGWNRDSWKVIRFRPRVLRPIESIDISCSILGTKFSAPFFICPAGGAKLINPKGDLCLTKAAGYHSILHWTCNNAAVSQQDMANAGRPDQTLYWQIYAMTDLAFTEQQVIKAVKLGYKGFALTVDAIRPGKRERDLRASSFNANPGDAEEEVEVGNEEDEGFSKEPTVKRPPVWSSFNWVSAIKWLRGITTLPIAIKGIQCWEDAELCMQHGVNPWLSNHGGRQLDGAPSAAETLVSIRKHCPEIFEKCEVIVDGGVTRGSDIVKALALGAKAVGIGRPFLYSLAFGEAGTSKAIRILKHEIETTMALLGVTSLDQLNPSYVSGRHSNTVTALFPQVIDAARSNYVFANSSHIDQVETSSLAYAYARSNL</sequence>
<dbReference type="OrthoDB" id="1925334at2759"/>
<organism evidence="5 6">
    <name type="scientific">Penicillium arizonense</name>
    <dbReference type="NCBI Taxonomy" id="1835702"/>
    <lineage>
        <taxon>Eukaryota</taxon>
        <taxon>Fungi</taxon>
        <taxon>Dikarya</taxon>
        <taxon>Ascomycota</taxon>
        <taxon>Pezizomycotina</taxon>
        <taxon>Eurotiomycetes</taxon>
        <taxon>Eurotiomycetidae</taxon>
        <taxon>Eurotiales</taxon>
        <taxon>Aspergillaceae</taxon>
        <taxon>Penicillium</taxon>
    </lineage>
</organism>
<dbReference type="GO" id="GO:0016491">
    <property type="term" value="F:oxidoreductase activity"/>
    <property type="evidence" value="ECO:0007669"/>
    <property type="project" value="UniProtKB-KW"/>
</dbReference>